<keyword evidence="5" id="KW-0378">Hydrolase</keyword>
<evidence type="ECO:0000313" key="9">
    <source>
        <dbReference type="Proteomes" id="UP000475037"/>
    </source>
</evidence>
<dbReference type="InterPro" id="IPR012337">
    <property type="entry name" value="RNaseH-like_sf"/>
</dbReference>
<dbReference type="GO" id="GO:0003964">
    <property type="term" value="F:RNA-directed DNA polymerase activity"/>
    <property type="evidence" value="ECO:0007669"/>
    <property type="project" value="UniProtKB-KW"/>
</dbReference>
<evidence type="ECO:0000256" key="4">
    <source>
        <dbReference type="ARBA" id="ARBA00022759"/>
    </source>
</evidence>
<feature type="non-terminal residue" evidence="8">
    <location>
        <position position="136"/>
    </location>
</feature>
<name>A0A6G1A672_CROCR</name>
<dbReference type="Gene3D" id="3.30.420.10">
    <property type="entry name" value="Ribonuclease H-like superfamily/Ribonuclease H"/>
    <property type="match status" value="1"/>
</dbReference>
<dbReference type="PROSITE" id="PS50994">
    <property type="entry name" value="INTEGRASE"/>
    <property type="match status" value="1"/>
</dbReference>
<dbReference type="SUPFAM" id="SSF53098">
    <property type="entry name" value="Ribonuclease H-like"/>
    <property type="match status" value="1"/>
</dbReference>
<reference evidence="8 9" key="1">
    <citation type="submission" date="2019-11" db="EMBL/GenBank/DDBJ databases">
        <authorList>
            <person name="Yang C."/>
            <person name="Li F."/>
        </authorList>
    </citation>
    <scope>NUCLEOTIDE SEQUENCE [LARGE SCALE GENOMIC DNA]</scope>
    <source>
        <strain evidence="8">KB4526</strain>
        <tissue evidence="8">Muscle</tissue>
    </source>
</reference>
<keyword evidence="1" id="KW-0808">Transferase</keyword>
<keyword evidence="2" id="KW-0548">Nucleotidyltransferase</keyword>
<evidence type="ECO:0000256" key="2">
    <source>
        <dbReference type="ARBA" id="ARBA00022695"/>
    </source>
</evidence>
<evidence type="ECO:0000313" key="8">
    <source>
        <dbReference type="EMBL" id="KAF0871276.1"/>
    </source>
</evidence>
<dbReference type="PANTHER" id="PTHR41694">
    <property type="entry name" value="ENDOGENOUS RETROVIRUS GROUP K MEMBER POL PROTEIN"/>
    <property type="match status" value="1"/>
</dbReference>
<evidence type="ECO:0000256" key="6">
    <source>
        <dbReference type="ARBA" id="ARBA00022918"/>
    </source>
</evidence>
<dbReference type="GO" id="GO:0003676">
    <property type="term" value="F:nucleic acid binding"/>
    <property type="evidence" value="ECO:0007669"/>
    <property type="project" value="InterPro"/>
</dbReference>
<dbReference type="InterPro" id="IPR001584">
    <property type="entry name" value="Integrase_cat-core"/>
</dbReference>
<proteinExistence type="predicted"/>
<dbReference type="AlphaFoldDB" id="A0A6G1A672"/>
<keyword evidence="9" id="KW-1185">Reference proteome</keyword>
<gene>
    <name evidence="8" type="primary">Nynrin_4</name>
    <name evidence="8" type="ORF">FOF47_R05228</name>
</gene>
<dbReference type="Pfam" id="PF00665">
    <property type="entry name" value="rve"/>
    <property type="match status" value="1"/>
</dbReference>
<evidence type="ECO:0000256" key="1">
    <source>
        <dbReference type="ARBA" id="ARBA00022679"/>
    </source>
</evidence>
<protein>
    <submittedName>
        <fullName evidence="8">NYNRI protein</fullName>
    </submittedName>
</protein>
<dbReference type="PANTHER" id="PTHR41694:SF5">
    <property type="entry name" value="RIBONUCLEASE H"/>
    <property type="match status" value="1"/>
</dbReference>
<dbReference type="GO" id="GO:0004519">
    <property type="term" value="F:endonuclease activity"/>
    <property type="evidence" value="ECO:0007669"/>
    <property type="project" value="UniProtKB-KW"/>
</dbReference>
<dbReference type="EMBL" id="VOAJ01024660">
    <property type="protein sequence ID" value="KAF0871276.1"/>
    <property type="molecule type" value="Genomic_DNA"/>
</dbReference>
<dbReference type="GO" id="GO:0016787">
    <property type="term" value="F:hydrolase activity"/>
    <property type="evidence" value="ECO:0007669"/>
    <property type="project" value="UniProtKB-KW"/>
</dbReference>
<feature type="non-terminal residue" evidence="8">
    <location>
        <position position="1"/>
    </location>
</feature>
<keyword evidence="3" id="KW-0540">Nuclease</keyword>
<organism evidence="8 9">
    <name type="scientific">Crocuta crocuta</name>
    <name type="common">Spotted hyena</name>
    <dbReference type="NCBI Taxonomy" id="9678"/>
    <lineage>
        <taxon>Eukaryota</taxon>
        <taxon>Metazoa</taxon>
        <taxon>Chordata</taxon>
        <taxon>Craniata</taxon>
        <taxon>Vertebrata</taxon>
        <taxon>Euteleostomi</taxon>
        <taxon>Mammalia</taxon>
        <taxon>Eutheria</taxon>
        <taxon>Laurasiatheria</taxon>
        <taxon>Carnivora</taxon>
        <taxon>Feliformia</taxon>
        <taxon>Hyaenidae</taxon>
        <taxon>Crocuta</taxon>
    </lineage>
</organism>
<sequence length="136" mass="15225">PHLYIPGITPSLSDLVERCLICAETNATKITGPPGVRYRGTNPGEHCELDFTEIKKGSYGYKYLSVLIDTFSSWVEVFPMKGEETEVTVKKLLQEIIPRFDLPLFLGSDNGPAFMAKISKLISKTLGIEWKLHCAY</sequence>
<keyword evidence="4" id="KW-0255">Endonuclease</keyword>
<evidence type="ECO:0000256" key="5">
    <source>
        <dbReference type="ARBA" id="ARBA00022801"/>
    </source>
</evidence>
<accession>A0A6G1A672</accession>
<dbReference type="InterPro" id="IPR036397">
    <property type="entry name" value="RNaseH_sf"/>
</dbReference>
<evidence type="ECO:0000259" key="7">
    <source>
        <dbReference type="PROSITE" id="PS50994"/>
    </source>
</evidence>
<comment type="caution">
    <text evidence="8">The sequence shown here is derived from an EMBL/GenBank/DDBJ whole genome shotgun (WGS) entry which is preliminary data.</text>
</comment>
<evidence type="ECO:0000256" key="3">
    <source>
        <dbReference type="ARBA" id="ARBA00022722"/>
    </source>
</evidence>
<dbReference type="GO" id="GO:0015074">
    <property type="term" value="P:DNA integration"/>
    <property type="evidence" value="ECO:0007669"/>
    <property type="project" value="InterPro"/>
</dbReference>
<keyword evidence="6" id="KW-0695">RNA-directed DNA polymerase</keyword>
<feature type="domain" description="Integrase catalytic" evidence="7">
    <location>
        <begin position="39"/>
        <end position="136"/>
    </location>
</feature>
<dbReference type="Proteomes" id="UP000475037">
    <property type="component" value="Unassembled WGS sequence"/>
</dbReference>